<accession>A0A7V8VB25</accession>
<organism evidence="3 4">
    <name type="scientific">Thermogemmata fonticola</name>
    <dbReference type="NCBI Taxonomy" id="2755323"/>
    <lineage>
        <taxon>Bacteria</taxon>
        <taxon>Pseudomonadati</taxon>
        <taxon>Planctomycetota</taxon>
        <taxon>Planctomycetia</taxon>
        <taxon>Gemmatales</taxon>
        <taxon>Gemmataceae</taxon>
        <taxon>Thermogemmata</taxon>
    </lineage>
</organism>
<evidence type="ECO:0000256" key="2">
    <source>
        <dbReference type="SAM" id="SignalP"/>
    </source>
</evidence>
<dbReference type="RefSeq" id="WP_194536182.1">
    <property type="nucleotide sequence ID" value="NZ_JACEFB010000001.1"/>
</dbReference>
<feature type="signal peptide" evidence="2">
    <location>
        <begin position="1"/>
        <end position="21"/>
    </location>
</feature>
<keyword evidence="4" id="KW-1185">Reference proteome</keyword>
<feature type="compositionally biased region" description="Basic and acidic residues" evidence="1">
    <location>
        <begin position="158"/>
        <end position="171"/>
    </location>
</feature>
<evidence type="ECO:0000313" key="3">
    <source>
        <dbReference type="EMBL" id="MBA2224760.1"/>
    </source>
</evidence>
<keyword evidence="2" id="KW-0732">Signal</keyword>
<evidence type="ECO:0000313" key="4">
    <source>
        <dbReference type="Proteomes" id="UP000542342"/>
    </source>
</evidence>
<reference evidence="3 4" key="1">
    <citation type="submission" date="2020-07" db="EMBL/GenBank/DDBJ databases">
        <title>Thermogemmata thermophila gen. nov., sp. nov., a novel moderate thermophilic planctomycete from a Kamchatka hot spring.</title>
        <authorList>
            <person name="Elcheninov A.G."/>
            <person name="Podosokorskaya O.A."/>
            <person name="Kovaleva O.L."/>
            <person name="Novikov A."/>
            <person name="Bonch-Osmolovskaya E.A."/>
            <person name="Toshchakov S.V."/>
            <person name="Kublanov I.V."/>
        </authorList>
    </citation>
    <scope>NUCLEOTIDE SEQUENCE [LARGE SCALE GENOMIC DNA]</scope>
    <source>
        <strain evidence="3 4">2918</strain>
    </source>
</reference>
<dbReference type="Proteomes" id="UP000542342">
    <property type="component" value="Unassembled WGS sequence"/>
</dbReference>
<dbReference type="EMBL" id="JACEFB010000001">
    <property type="protein sequence ID" value="MBA2224760.1"/>
    <property type="molecule type" value="Genomic_DNA"/>
</dbReference>
<feature type="chain" id="PRO_5030795081" evidence="2">
    <location>
        <begin position="22"/>
        <end position="171"/>
    </location>
</feature>
<sequence>MVRRWLWAVAGIMGATMSAWGQTSGVPPIPSGTGPLISPATPLPPSPGVGIPTAGLPGQVIATSYQFSPPLPQPQTLPRVGAPVGLPANSLIVPYDPRRPIDPLVSAGLDPKHLVTPVQGYGDQTFFDRFLDKIKRAFGLSTPTVAPPPNVTPGIFRRNREAQRQRLWPRD</sequence>
<dbReference type="AlphaFoldDB" id="A0A7V8VB25"/>
<proteinExistence type="predicted"/>
<protein>
    <submittedName>
        <fullName evidence="3">Uncharacterized protein</fullName>
    </submittedName>
</protein>
<name>A0A7V8VB25_9BACT</name>
<evidence type="ECO:0000256" key="1">
    <source>
        <dbReference type="SAM" id="MobiDB-lite"/>
    </source>
</evidence>
<gene>
    <name evidence="3" type="ORF">H0921_01130</name>
</gene>
<comment type="caution">
    <text evidence="3">The sequence shown here is derived from an EMBL/GenBank/DDBJ whole genome shotgun (WGS) entry which is preliminary data.</text>
</comment>
<feature type="region of interest" description="Disordered" evidence="1">
    <location>
        <begin position="144"/>
        <end position="171"/>
    </location>
</feature>